<sequence length="71" mass="7770">MNYKCSTQCSGITVMPPDPEAVAVAFGGRVGLRNLRRQKKGFNSDLYSLLSISLHFPIGCLDLVCSTNSKY</sequence>
<keyword evidence="2" id="KW-1185">Reference proteome</keyword>
<evidence type="ECO:0000313" key="1">
    <source>
        <dbReference type="EMBL" id="EXC34505.1"/>
    </source>
</evidence>
<dbReference type="AlphaFoldDB" id="W9SZH1"/>
<gene>
    <name evidence="1" type="ORF">L484_019102</name>
</gene>
<dbReference type="Proteomes" id="UP000030645">
    <property type="component" value="Unassembled WGS sequence"/>
</dbReference>
<reference evidence="2" key="1">
    <citation type="submission" date="2013-01" db="EMBL/GenBank/DDBJ databases">
        <title>Draft Genome Sequence of a Mulberry Tree, Morus notabilis C.K. Schneid.</title>
        <authorList>
            <person name="He N."/>
            <person name="Zhao S."/>
        </authorList>
    </citation>
    <scope>NUCLEOTIDE SEQUENCE</scope>
</reference>
<dbReference type="EMBL" id="KE346350">
    <property type="protein sequence ID" value="EXC34505.1"/>
    <property type="molecule type" value="Genomic_DNA"/>
</dbReference>
<accession>W9SZH1</accession>
<organism evidence="1 2">
    <name type="scientific">Morus notabilis</name>
    <dbReference type="NCBI Taxonomy" id="981085"/>
    <lineage>
        <taxon>Eukaryota</taxon>
        <taxon>Viridiplantae</taxon>
        <taxon>Streptophyta</taxon>
        <taxon>Embryophyta</taxon>
        <taxon>Tracheophyta</taxon>
        <taxon>Spermatophyta</taxon>
        <taxon>Magnoliopsida</taxon>
        <taxon>eudicotyledons</taxon>
        <taxon>Gunneridae</taxon>
        <taxon>Pentapetalae</taxon>
        <taxon>rosids</taxon>
        <taxon>fabids</taxon>
        <taxon>Rosales</taxon>
        <taxon>Moraceae</taxon>
        <taxon>Moreae</taxon>
        <taxon>Morus</taxon>
    </lineage>
</organism>
<proteinExistence type="predicted"/>
<name>W9SZH1_9ROSA</name>
<protein>
    <submittedName>
        <fullName evidence="1">Uncharacterized protein</fullName>
    </submittedName>
</protein>
<evidence type="ECO:0000313" key="2">
    <source>
        <dbReference type="Proteomes" id="UP000030645"/>
    </source>
</evidence>